<dbReference type="EMBL" id="CAJNOT010002607">
    <property type="protein sequence ID" value="CAF1330106.1"/>
    <property type="molecule type" value="Genomic_DNA"/>
</dbReference>
<evidence type="ECO:0000256" key="5">
    <source>
        <dbReference type="ARBA" id="ARBA00022801"/>
    </source>
</evidence>
<gene>
    <name evidence="10" type="ORF">ZHD862_LOCUS29476</name>
</gene>
<dbReference type="Proteomes" id="UP000663864">
    <property type="component" value="Unassembled WGS sequence"/>
</dbReference>
<dbReference type="GO" id="GO:0005525">
    <property type="term" value="F:GTP binding"/>
    <property type="evidence" value="ECO:0007669"/>
    <property type="project" value="TreeGrafter"/>
</dbReference>
<evidence type="ECO:0000256" key="4">
    <source>
        <dbReference type="ARBA" id="ARBA00017272"/>
    </source>
</evidence>
<dbReference type="PANTHER" id="PTHR11109:SF7">
    <property type="entry name" value="GTP CYCLOHYDROLASE 1"/>
    <property type="match status" value="1"/>
</dbReference>
<evidence type="ECO:0000256" key="2">
    <source>
        <dbReference type="ARBA" id="ARBA00008085"/>
    </source>
</evidence>
<evidence type="ECO:0000256" key="7">
    <source>
        <dbReference type="ARBA" id="ARBA00030854"/>
    </source>
</evidence>
<dbReference type="Pfam" id="PF01227">
    <property type="entry name" value="GTP_cyclohydroI"/>
    <property type="match status" value="1"/>
</dbReference>
<dbReference type="InterPro" id="IPR001474">
    <property type="entry name" value="GTP_CycHdrlase_I"/>
</dbReference>
<organism evidence="10 11">
    <name type="scientific">Rotaria sordida</name>
    <dbReference type="NCBI Taxonomy" id="392033"/>
    <lineage>
        <taxon>Eukaryota</taxon>
        <taxon>Metazoa</taxon>
        <taxon>Spiralia</taxon>
        <taxon>Gnathifera</taxon>
        <taxon>Rotifera</taxon>
        <taxon>Eurotatoria</taxon>
        <taxon>Bdelloidea</taxon>
        <taxon>Philodinida</taxon>
        <taxon>Philodinidae</taxon>
        <taxon>Rotaria</taxon>
    </lineage>
</organism>
<evidence type="ECO:0000256" key="1">
    <source>
        <dbReference type="ARBA" id="ARBA00005080"/>
    </source>
</evidence>
<evidence type="ECO:0000313" key="10">
    <source>
        <dbReference type="EMBL" id="CAF1330106.1"/>
    </source>
</evidence>
<dbReference type="GO" id="GO:0003934">
    <property type="term" value="F:GTP cyclohydrolase I activity"/>
    <property type="evidence" value="ECO:0007669"/>
    <property type="project" value="UniProtKB-EC"/>
</dbReference>
<evidence type="ECO:0000313" key="11">
    <source>
        <dbReference type="Proteomes" id="UP000663864"/>
    </source>
</evidence>
<reference evidence="10" key="1">
    <citation type="submission" date="2021-02" db="EMBL/GenBank/DDBJ databases">
        <authorList>
            <person name="Nowell W R."/>
        </authorList>
    </citation>
    <scope>NUCLEOTIDE SEQUENCE</scope>
</reference>
<dbReference type="AlphaFoldDB" id="A0A815FRA2"/>
<dbReference type="Gene3D" id="3.30.1130.10">
    <property type="match status" value="1"/>
</dbReference>
<evidence type="ECO:0000256" key="6">
    <source>
        <dbReference type="ARBA" id="ARBA00023007"/>
    </source>
</evidence>
<evidence type="ECO:0000256" key="3">
    <source>
        <dbReference type="ARBA" id="ARBA00012715"/>
    </source>
</evidence>
<dbReference type="UniPathway" id="UPA00848">
    <property type="reaction ID" value="UER00151"/>
</dbReference>
<evidence type="ECO:0000259" key="9">
    <source>
        <dbReference type="Pfam" id="PF01227"/>
    </source>
</evidence>
<feature type="domain" description="GTP cyclohydrolase I" evidence="9">
    <location>
        <begin position="77"/>
        <end position="153"/>
    </location>
</feature>
<name>A0A815FRA2_9BILA</name>
<comment type="pathway">
    <text evidence="1">Cofactor biosynthesis; 7,8-dihydroneopterin triphosphate biosynthesis; 7,8-dihydroneopterin triphosphate from GTP: step 1/1.</text>
</comment>
<sequence>MIPSVSVPSTIQETDENGLHEKCTDKKSTNEKSSDEKSLVEKSGRTQRRKSSVINDPALREGDTNSTHNQRLASLSAAYTNILNSIGEDSMRQGTIWKRDQDAVFDEECESMVLLKDIDIYSLCEHHLVPFFGKVSVGYLPKNRVIGLSKIAR</sequence>
<dbReference type="EC" id="3.5.4.16" evidence="3"/>
<feature type="region of interest" description="Disordered" evidence="8">
    <location>
        <begin position="1"/>
        <end position="70"/>
    </location>
</feature>
<feature type="compositionally biased region" description="Polar residues" evidence="8">
    <location>
        <begin position="1"/>
        <end position="12"/>
    </location>
</feature>
<evidence type="ECO:0000256" key="8">
    <source>
        <dbReference type="SAM" id="MobiDB-lite"/>
    </source>
</evidence>
<keyword evidence="5" id="KW-0378">Hydrolase</keyword>
<dbReference type="SUPFAM" id="SSF55620">
    <property type="entry name" value="Tetrahydrobiopterin biosynthesis enzymes-like"/>
    <property type="match status" value="1"/>
</dbReference>
<dbReference type="InterPro" id="IPR020602">
    <property type="entry name" value="GTP_CycHdrlase_I_dom"/>
</dbReference>
<dbReference type="InterPro" id="IPR043133">
    <property type="entry name" value="GTP-CH-I_C/QueF"/>
</dbReference>
<dbReference type="PROSITE" id="PS00859">
    <property type="entry name" value="GTP_CYCLOHYDROL_1_1"/>
    <property type="match status" value="1"/>
</dbReference>
<dbReference type="GO" id="GO:0005737">
    <property type="term" value="C:cytoplasm"/>
    <property type="evidence" value="ECO:0007669"/>
    <property type="project" value="TreeGrafter"/>
</dbReference>
<keyword evidence="6" id="KW-0783">Tetrahydrobiopterin biosynthesis</keyword>
<proteinExistence type="inferred from homology"/>
<accession>A0A815FRA2</accession>
<protein>
    <recommendedName>
        <fullName evidence="4">GTP cyclohydrolase 1</fullName>
        <ecNumber evidence="3">3.5.4.16</ecNumber>
    </recommendedName>
    <alternativeName>
        <fullName evidence="7">GTP cyclohydrolase I</fullName>
    </alternativeName>
</protein>
<dbReference type="GO" id="GO:0008270">
    <property type="term" value="F:zinc ion binding"/>
    <property type="evidence" value="ECO:0007669"/>
    <property type="project" value="TreeGrafter"/>
</dbReference>
<dbReference type="GO" id="GO:0006729">
    <property type="term" value="P:tetrahydrobiopterin biosynthetic process"/>
    <property type="evidence" value="ECO:0007669"/>
    <property type="project" value="UniProtKB-KW"/>
</dbReference>
<dbReference type="PANTHER" id="PTHR11109">
    <property type="entry name" value="GTP CYCLOHYDROLASE I"/>
    <property type="match status" value="1"/>
</dbReference>
<comment type="caution">
    <text evidence="10">The sequence shown here is derived from an EMBL/GenBank/DDBJ whole genome shotgun (WGS) entry which is preliminary data.</text>
</comment>
<comment type="similarity">
    <text evidence="2">Belongs to the GTP cyclohydrolase I family.</text>
</comment>
<dbReference type="InterPro" id="IPR018234">
    <property type="entry name" value="GTP_CycHdrlase_I_CS"/>
</dbReference>
<feature type="compositionally biased region" description="Basic and acidic residues" evidence="8">
    <location>
        <begin position="17"/>
        <end position="44"/>
    </location>
</feature>
<dbReference type="GO" id="GO:0046654">
    <property type="term" value="P:tetrahydrofolate biosynthetic process"/>
    <property type="evidence" value="ECO:0007669"/>
    <property type="project" value="InterPro"/>
</dbReference>